<dbReference type="AlphaFoldDB" id="B0NPX5"/>
<dbReference type="Proteomes" id="UP000004713">
    <property type="component" value="Unassembled WGS sequence"/>
</dbReference>
<evidence type="ECO:0000313" key="1">
    <source>
        <dbReference type="EMBL" id="EDS15491.1"/>
    </source>
</evidence>
<dbReference type="EMBL" id="ABFZ02000019">
    <property type="protein sequence ID" value="EDS15491.1"/>
    <property type="molecule type" value="Genomic_DNA"/>
</dbReference>
<evidence type="ECO:0000313" key="2">
    <source>
        <dbReference type="Proteomes" id="UP000004713"/>
    </source>
</evidence>
<organism evidence="1 2">
    <name type="scientific">Bacteroides stercoris ATCC 43183</name>
    <dbReference type="NCBI Taxonomy" id="449673"/>
    <lineage>
        <taxon>Bacteria</taxon>
        <taxon>Pseudomonadati</taxon>
        <taxon>Bacteroidota</taxon>
        <taxon>Bacteroidia</taxon>
        <taxon>Bacteroidales</taxon>
        <taxon>Bacteroidaceae</taxon>
        <taxon>Bacteroides</taxon>
    </lineage>
</organism>
<protein>
    <submittedName>
        <fullName evidence="1">Uncharacterized protein</fullName>
    </submittedName>
</protein>
<name>B0NPX5_BACSE</name>
<proteinExistence type="predicted"/>
<comment type="caution">
    <text evidence="1">The sequence shown here is derived from an EMBL/GenBank/DDBJ whole genome shotgun (WGS) entry which is preliminary data.</text>
</comment>
<gene>
    <name evidence="1" type="ORF">BACSTE_01993</name>
</gene>
<dbReference type="HOGENOM" id="CLU_2104134_0_0_10"/>
<reference evidence="1 2" key="1">
    <citation type="submission" date="2007-11" db="EMBL/GenBank/DDBJ databases">
        <title>Draft genome sequence of Bacteroides stercoris(ATCC 43183).</title>
        <authorList>
            <person name="Sudarsanam P."/>
            <person name="Ley R."/>
            <person name="Guruge J."/>
            <person name="Turnbaugh P.J."/>
            <person name="Mahowald M."/>
            <person name="Liep D."/>
            <person name="Gordon J."/>
        </authorList>
    </citation>
    <scope>NUCLEOTIDE SEQUENCE [LARGE SCALE GENOMIC DNA]</scope>
    <source>
        <strain evidence="1 2">ATCC 43183</strain>
    </source>
</reference>
<reference evidence="1 2" key="2">
    <citation type="submission" date="2007-11" db="EMBL/GenBank/DDBJ databases">
        <authorList>
            <person name="Fulton L."/>
            <person name="Clifton S."/>
            <person name="Fulton B."/>
            <person name="Xu J."/>
            <person name="Minx P."/>
            <person name="Pepin K.H."/>
            <person name="Johnson M."/>
            <person name="Thiruvilangam P."/>
            <person name="Bhonagiri V."/>
            <person name="Nash W.E."/>
            <person name="Mardis E.R."/>
            <person name="Wilson R.K."/>
        </authorList>
    </citation>
    <scope>NUCLEOTIDE SEQUENCE [LARGE SCALE GENOMIC DNA]</scope>
    <source>
        <strain evidence="1 2">ATCC 43183</strain>
    </source>
</reference>
<accession>B0NPX5</accession>
<sequence>MVWSIPGVGTTLSKGNGIRGSAERGHPTRFSLYDGRIGFAFHHLQQRAHRVLQLAAVRRVRTEVRQQADDNQRVGGVRMLVMERVRVGYQHPVDVVDVGKRRYACLVRHEERQQA</sequence>